<dbReference type="FunCoup" id="A7TTH4">
    <property type="interactions" value="148"/>
</dbReference>
<evidence type="ECO:0000313" key="2">
    <source>
        <dbReference type="EMBL" id="EDO14437.1"/>
    </source>
</evidence>
<feature type="region of interest" description="Disordered" evidence="1">
    <location>
        <begin position="39"/>
        <end position="60"/>
    </location>
</feature>
<sequence length="665" mass="76688">MNQIASLSGGIKVTEMPKIRFRELERHIKKVSFRLSPKEVEMTSVRPDSPGSNESVDTKSLPRLRGGLERVLYQPINLHKLKDARSGVYNYEESLEVITSPSPPVPSSHSFTPPHRDSVLLDVAAKYNRRYVSSTSSMTSILSHLHFLISNHRKLNIQNSSITKNFPQKSCSPTTSAHLPASVILRKLNKVTDNHDGDSICSIDSDPSLDKEMILSALGHTLEEFLTRGTQHHSLYDRVYHYSKIDDFILRSQLDCYDPKLPGTGVFDLKTRAVSAIRYDLSYIEKQSNYTGYEINKLHGPYESMEREFFDLIRSALLKYSLQARIGNMDGIFVAYHNIRKIFGFQYIPLDEMDYILHSDSDSTFKRILRKKERTYCGIYGDKNYILNHEYEERKIASLVADHEFKLSVLILKQILKEIENQFKIKGVDWEKLKILMKTYPTSDGSILKIVALPIDVGANDKTESLSFNDCATTDQVLERVKEVRKFNDDILNDNSSDILGFEVKVSNLMKGHKRTIAPLKFPELDEQPQLSAEIMNFWQEQLKIDYYKDSSKWSHPNFIDPLDVLKWTVNVDMQPIKNKNNLKLLYKKLAEEKLNMIDEACKDDILTDIEEKLEPSSIAIERIMKFMKQEMKHSEGKYKKKDHEKNFGHILRAYGEKSALKNQI</sequence>
<dbReference type="EMBL" id="DS480571">
    <property type="protein sequence ID" value="EDO14437.1"/>
    <property type="molecule type" value="Genomic_DNA"/>
</dbReference>
<keyword evidence="3" id="KW-1185">Reference proteome</keyword>
<dbReference type="STRING" id="436907.A7TTH4"/>
<evidence type="ECO:0000313" key="3">
    <source>
        <dbReference type="Proteomes" id="UP000000267"/>
    </source>
</evidence>
<dbReference type="InterPro" id="IPR013943">
    <property type="entry name" value="Pet127"/>
</dbReference>
<dbReference type="Pfam" id="PF08634">
    <property type="entry name" value="Pet127"/>
    <property type="match status" value="1"/>
</dbReference>
<dbReference type="RefSeq" id="XP_001642295.1">
    <property type="nucleotide sequence ID" value="XM_001642245.1"/>
</dbReference>
<protein>
    <recommendedName>
        <fullName evidence="4">Pet127p</fullName>
    </recommendedName>
</protein>
<dbReference type="PhylomeDB" id="A7TTH4"/>
<dbReference type="PANTHER" id="PTHR31014:SF0">
    <property type="entry name" value="MITOCHONDRIAL TRANSLATION SYSTEM COMPONENT PET127-RELATED"/>
    <property type="match status" value="1"/>
</dbReference>
<gene>
    <name evidence="2" type="ORF">Kpol_206p5</name>
</gene>
<dbReference type="Proteomes" id="UP000000267">
    <property type="component" value="Unassembled WGS sequence"/>
</dbReference>
<dbReference type="HOGENOM" id="CLU_003477_3_0_1"/>
<dbReference type="GO" id="GO:0000964">
    <property type="term" value="P:mitochondrial RNA 5'-end processing"/>
    <property type="evidence" value="ECO:0007669"/>
    <property type="project" value="EnsemblFungi"/>
</dbReference>
<dbReference type="GO" id="GO:0005740">
    <property type="term" value="C:mitochondrial envelope"/>
    <property type="evidence" value="ECO:0007669"/>
    <property type="project" value="EnsemblFungi"/>
</dbReference>
<dbReference type="OMA" id="WEKCKIM"/>
<dbReference type="KEGG" id="vpo:Kpol_206p5"/>
<dbReference type="PANTHER" id="PTHR31014">
    <property type="entry name" value="MITOCHONDRIAL TRANSLATION SYSTEM COMPONENT PET127-RELATED"/>
    <property type="match status" value="1"/>
</dbReference>
<accession>A7TTH4</accession>
<evidence type="ECO:0000256" key="1">
    <source>
        <dbReference type="SAM" id="MobiDB-lite"/>
    </source>
</evidence>
<evidence type="ECO:0008006" key="4">
    <source>
        <dbReference type="Google" id="ProtNLM"/>
    </source>
</evidence>
<reference evidence="2 3" key="1">
    <citation type="journal article" date="2007" name="Proc. Natl. Acad. Sci. U.S.A.">
        <title>Independent sorting-out of thousands of duplicated gene pairs in two yeast species descended from a whole-genome duplication.</title>
        <authorList>
            <person name="Scannell D.R."/>
            <person name="Frank A.C."/>
            <person name="Conant G.C."/>
            <person name="Byrne K.P."/>
            <person name="Woolfit M."/>
            <person name="Wolfe K.H."/>
        </authorList>
    </citation>
    <scope>NUCLEOTIDE SEQUENCE [LARGE SCALE GENOMIC DNA]</scope>
    <source>
        <strain evidence="3">ATCC 22028 / DSM 70294 / BCRC 21397 / CBS 2163 / NBRC 10782 / NRRL Y-8283 / UCD 57-17</strain>
    </source>
</reference>
<dbReference type="InParanoid" id="A7TTH4"/>
<dbReference type="GeneID" id="5542427"/>
<organism evidence="3">
    <name type="scientific">Vanderwaltozyma polyspora (strain ATCC 22028 / DSM 70294 / BCRC 21397 / CBS 2163 / NBRC 10782 / NRRL Y-8283 / UCD 57-17)</name>
    <name type="common">Kluyveromyces polysporus</name>
    <dbReference type="NCBI Taxonomy" id="436907"/>
    <lineage>
        <taxon>Eukaryota</taxon>
        <taxon>Fungi</taxon>
        <taxon>Dikarya</taxon>
        <taxon>Ascomycota</taxon>
        <taxon>Saccharomycotina</taxon>
        <taxon>Saccharomycetes</taxon>
        <taxon>Saccharomycetales</taxon>
        <taxon>Saccharomycetaceae</taxon>
        <taxon>Vanderwaltozyma</taxon>
    </lineage>
</organism>
<name>A7TTH4_VANPO</name>
<dbReference type="eggNOG" id="ENOG502QPU6">
    <property type="taxonomic scope" value="Eukaryota"/>
</dbReference>
<dbReference type="AlphaFoldDB" id="A7TTH4"/>
<proteinExistence type="predicted"/>
<dbReference type="OrthoDB" id="10249045at2759"/>